<dbReference type="Proteomes" id="UP001500212">
    <property type="component" value="Unassembled WGS sequence"/>
</dbReference>
<gene>
    <name evidence="2" type="ORF">GCM10023195_73290</name>
</gene>
<evidence type="ECO:0000313" key="2">
    <source>
        <dbReference type="EMBL" id="GAA4616470.1"/>
    </source>
</evidence>
<evidence type="ECO:0000256" key="1">
    <source>
        <dbReference type="SAM" id="MobiDB-lite"/>
    </source>
</evidence>
<reference evidence="3" key="1">
    <citation type="journal article" date="2019" name="Int. J. Syst. Evol. Microbiol.">
        <title>The Global Catalogue of Microorganisms (GCM) 10K type strain sequencing project: providing services to taxonomists for standard genome sequencing and annotation.</title>
        <authorList>
            <consortium name="The Broad Institute Genomics Platform"/>
            <consortium name="The Broad Institute Genome Sequencing Center for Infectious Disease"/>
            <person name="Wu L."/>
            <person name="Ma J."/>
        </authorList>
    </citation>
    <scope>NUCLEOTIDE SEQUENCE [LARGE SCALE GENOMIC DNA]</scope>
    <source>
        <strain evidence="3">JCM 17938</strain>
    </source>
</reference>
<organism evidence="2 3">
    <name type="scientific">Actinoallomurus liliacearum</name>
    <dbReference type="NCBI Taxonomy" id="1080073"/>
    <lineage>
        <taxon>Bacteria</taxon>
        <taxon>Bacillati</taxon>
        <taxon>Actinomycetota</taxon>
        <taxon>Actinomycetes</taxon>
        <taxon>Streptosporangiales</taxon>
        <taxon>Thermomonosporaceae</taxon>
        <taxon>Actinoallomurus</taxon>
    </lineage>
</organism>
<evidence type="ECO:0000313" key="3">
    <source>
        <dbReference type="Proteomes" id="UP001500212"/>
    </source>
</evidence>
<keyword evidence="3" id="KW-1185">Reference proteome</keyword>
<feature type="region of interest" description="Disordered" evidence="1">
    <location>
        <begin position="52"/>
        <end position="73"/>
    </location>
</feature>
<sequence>MFWYGIRTRSWWALAWVAQEWRLVEAMDADELTQAVLAAATWPYPAAWRPAVTSKRTGEESSLGISDKRRGNA</sequence>
<protein>
    <submittedName>
        <fullName evidence="2">Uncharacterized protein</fullName>
    </submittedName>
</protein>
<proteinExistence type="predicted"/>
<accession>A0ABP8TY62</accession>
<name>A0ABP8TY62_9ACTN</name>
<dbReference type="EMBL" id="BAABHJ010000032">
    <property type="protein sequence ID" value="GAA4616470.1"/>
    <property type="molecule type" value="Genomic_DNA"/>
</dbReference>
<comment type="caution">
    <text evidence="2">The sequence shown here is derived from an EMBL/GenBank/DDBJ whole genome shotgun (WGS) entry which is preliminary data.</text>
</comment>